<dbReference type="InterPro" id="IPR001466">
    <property type="entry name" value="Beta-lactam-related"/>
</dbReference>
<reference evidence="2 3" key="1">
    <citation type="submission" date="2017-02" db="EMBL/GenBank/DDBJ databases">
        <authorList>
            <person name="Jeong S."/>
        </authorList>
    </citation>
    <scope>NUCLEOTIDE SEQUENCE [LARGE SCALE GENOMIC DNA]</scope>
    <source>
        <strain evidence="2 3">RMAR6-6</strain>
        <plasmid evidence="2 3">unnamed1</plasmid>
    </source>
</reference>
<dbReference type="Gene3D" id="3.40.710.10">
    <property type="entry name" value="DD-peptidase/beta-lactamase superfamily"/>
    <property type="match status" value="1"/>
</dbReference>
<dbReference type="InterPro" id="IPR050789">
    <property type="entry name" value="Diverse_Enzym_Activities"/>
</dbReference>
<dbReference type="PANTHER" id="PTHR43283">
    <property type="entry name" value="BETA-LACTAMASE-RELATED"/>
    <property type="match status" value="1"/>
</dbReference>
<geneLocation type="plasmid" evidence="2 3">
    <name>unnamed1</name>
</geneLocation>
<dbReference type="InterPro" id="IPR012338">
    <property type="entry name" value="Beta-lactam/transpept-like"/>
</dbReference>
<evidence type="ECO:0000313" key="2">
    <source>
        <dbReference type="EMBL" id="AQQ07769.1"/>
    </source>
</evidence>
<accession>A0ABM6IB61</accession>
<name>A0ABM6IB61_9HYPH</name>
<sequence length="400" mass="43517">MGLPIAASACDLPAERPSFIDVQEKPDFDTATFAALVAQAIGDRYMGYAVTLRGENGRIIAQVNHGYARTPCESGGEQRFNGRTEAAIGSVSKVLTAATVINRAETLQSVSLDDRFQDYLPRRWQGELDTSLQPVTLRNLLQHRAGFAKSGKTIWDHAFTLQERYQLGAETYIVRAQNIATGANACVPEPVTKRCYANTSFALWNVSAASLVPTKWAQIEDGFAPGEITYDSYLQVHAYNRYRDIVEKTLFEPVGVTGGCNTFSDPARGALYYNGPMDEAGTDRTEVGKPCAIGGWFLSTRALSKVVHRIVSTREVVNDNHELMFSADDDRLVFASRPRTNDGRAVSHNGSRWGGQATAEVVVFPNGFVAAAIANSRPANEGVGLRKALIDGYNAARGPS</sequence>
<dbReference type="EMBL" id="CP019631">
    <property type="protein sequence ID" value="AQQ07769.1"/>
    <property type="molecule type" value="Genomic_DNA"/>
</dbReference>
<dbReference type="Proteomes" id="UP000188174">
    <property type="component" value="Plasmid unnamed1"/>
</dbReference>
<evidence type="ECO:0000259" key="1">
    <source>
        <dbReference type="Pfam" id="PF00144"/>
    </source>
</evidence>
<keyword evidence="2" id="KW-0614">Plasmid</keyword>
<evidence type="ECO:0000313" key="3">
    <source>
        <dbReference type="Proteomes" id="UP000188174"/>
    </source>
</evidence>
<feature type="domain" description="Beta-lactamase-related" evidence="1">
    <location>
        <begin position="55"/>
        <end position="201"/>
    </location>
</feature>
<dbReference type="Pfam" id="PF00144">
    <property type="entry name" value="Beta-lactamase"/>
    <property type="match status" value="1"/>
</dbReference>
<proteinExistence type="predicted"/>
<organism evidence="2 3">
    <name type="scientific">Roseibium algicola</name>
    <dbReference type="NCBI Taxonomy" id="2857014"/>
    <lineage>
        <taxon>Bacteria</taxon>
        <taxon>Pseudomonadati</taxon>
        <taxon>Pseudomonadota</taxon>
        <taxon>Alphaproteobacteria</taxon>
        <taxon>Hyphomicrobiales</taxon>
        <taxon>Stappiaceae</taxon>
        <taxon>Roseibium</taxon>
    </lineage>
</organism>
<gene>
    <name evidence="2" type="ORF">B0E33_28535</name>
</gene>
<dbReference type="PANTHER" id="PTHR43283:SF3">
    <property type="entry name" value="BETA-LACTAMASE FAMILY PROTEIN (AFU_ORTHOLOGUE AFUA_5G07500)"/>
    <property type="match status" value="1"/>
</dbReference>
<protein>
    <recommendedName>
        <fullName evidence="1">Beta-lactamase-related domain-containing protein</fullName>
    </recommendedName>
</protein>
<dbReference type="SUPFAM" id="SSF56601">
    <property type="entry name" value="beta-lactamase/transpeptidase-like"/>
    <property type="match status" value="1"/>
</dbReference>
<keyword evidence="3" id="KW-1185">Reference proteome</keyword>